<dbReference type="GO" id="GO:0045892">
    <property type="term" value="P:negative regulation of DNA-templated transcription"/>
    <property type="evidence" value="ECO:0007669"/>
    <property type="project" value="InterPro"/>
</dbReference>
<proteinExistence type="inferred from homology"/>
<dbReference type="GO" id="GO:0044781">
    <property type="term" value="P:bacterial-type flagellum organization"/>
    <property type="evidence" value="ECO:0007669"/>
    <property type="project" value="UniProtKB-KW"/>
</dbReference>
<dbReference type="SUPFAM" id="SSF101498">
    <property type="entry name" value="Anti-sigma factor FlgM"/>
    <property type="match status" value="1"/>
</dbReference>
<keyword evidence="8" id="KW-0282">Flagellum</keyword>
<dbReference type="NCBIfam" id="TIGR03824">
    <property type="entry name" value="FlgM_jcvi"/>
    <property type="match status" value="1"/>
</dbReference>
<keyword evidence="6" id="KW-0804">Transcription</keyword>
<evidence type="ECO:0000256" key="6">
    <source>
        <dbReference type="ARBA" id="ARBA00023163"/>
    </source>
</evidence>
<feature type="domain" description="Anti-sigma-28 factor FlgM C-terminal" evidence="7">
    <location>
        <begin position="32"/>
        <end position="81"/>
    </location>
</feature>
<sequence>MRINNFGPAGMNPYRCQFDKEIQTNKPVAKQDKVEISATAKELQQVSQWAVEHQNKVRALKEQVQNGTYKIDAEAVAKSIYKFYFEN</sequence>
<comment type="similarity">
    <text evidence="1">Belongs to the FlgM family.</text>
</comment>
<keyword evidence="4" id="KW-1005">Bacterial flagellum biogenesis</keyword>
<comment type="caution">
    <text evidence="8">The sequence shown here is derived from an EMBL/GenBank/DDBJ whole genome shotgun (WGS) entry which is preliminary data.</text>
</comment>
<keyword evidence="5" id="KW-0805">Transcription regulation</keyword>
<evidence type="ECO:0000256" key="5">
    <source>
        <dbReference type="ARBA" id="ARBA00023015"/>
    </source>
</evidence>
<dbReference type="RefSeq" id="WP_181555503.1">
    <property type="nucleotide sequence ID" value="NZ_JACDUT010000003.1"/>
</dbReference>
<protein>
    <recommendedName>
        <fullName evidence="2">Negative regulator of flagellin synthesis</fullName>
    </recommendedName>
</protein>
<dbReference type="Pfam" id="PF04316">
    <property type="entry name" value="FlgM"/>
    <property type="match status" value="1"/>
</dbReference>
<evidence type="ECO:0000256" key="2">
    <source>
        <dbReference type="ARBA" id="ARBA00017823"/>
    </source>
</evidence>
<dbReference type="Gene3D" id="6.10.140.30">
    <property type="entry name" value="Anti-sigma-28 factor FlgM"/>
    <property type="match status" value="1"/>
</dbReference>
<name>A0A7V9Z5V5_9BACL</name>
<evidence type="ECO:0000256" key="1">
    <source>
        <dbReference type="ARBA" id="ARBA00005322"/>
    </source>
</evidence>
<evidence type="ECO:0000313" key="8">
    <source>
        <dbReference type="EMBL" id="MBA2874619.1"/>
    </source>
</evidence>
<evidence type="ECO:0000256" key="3">
    <source>
        <dbReference type="ARBA" id="ARBA00022491"/>
    </source>
</evidence>
<keyword evidence="9" id="KW-1185">Reference proteome</keyword>
<evidence type="ECO:0000256" key="4">
    <source>
        <dbReference type="ARBA" id="ARBA00022795"/>
    </source>
</evidence>
<dbReference type="Proteomes" id="UP000523087">
    <property type="component" value="Unassembled WGS sequence"/>
</dbReference>
<dbReference type="InterPro" id="IPR031316">
    <property type="entry name" value="FlgM_C"/>
</dbReference>
<evidence type="ECO:0000313" key="9">
    <source>
        <dbReference type="Proteomes" id="UP000523087"/>
    </source>
</evidence>
<dbReference type="AlphaFoldDB" id="A0A7V9Z5V5"/>
<organism evidence="8 9">
    <name type="scientific">Thermaerobacillus caldiproteolyticus</name>
    <dbReference type="NCBI Taxonomy" id="247480"/>
    <lineage>
        <taxon>Bacteria</taxon>
        <taxon>Bacillati</taxon>
        <taxon>Bacillota</taxon>
        <taxon>Bacilli</taxon>
        <taxon>Bacillales</taxon>
        <taxon>Anoxybacillaceae</taxon>
        <taxon>Thermaerobacillus</taxon>
    </lineage>
</organism>
<reference evidence="8 9" key="1">
    <citation type="submission" date="2020-07" db="EMBL/GenBank/DDBJ databases">
        <title>Genomic Encyclopedia of Type Strains, Phase IV (KMG-IV): sequencing the most valuable type-strain genomes for metagenomic binning, comparative biology and taxonomic classification.</title>
        <authorList>
            <person name="Goeker M."/>
        </authorList>
    </citation>
    <scope>NUCLEOTIDE SEQUENCE [LARGE SCALE GENOMIC DNA]</scope>
    <source>
        <strain evidence="8 9">DSM 15730</strain>
    </source>
</reference>
<dbReference type="InterPro" id="IPR035890">
    <property type="entry name" value="Anti-sigma-28_factor_FlgM_sf"/>
</dbReference>
<keyword evidence="8" id="KW-0966">Cell projection</keyword>
<evidence type="ECO:0000259" key="7">
    <source>
        <dbReference type="Pfam" id="PF04316"/>
    </source>
</evidence>
<keyword evidence="8" id="KW-0969">Cilium</keyword>
<dbReference type="EMBL" id="JACDUT010000003">
    <property type="protein sequence ID" value="MBA2874619.1"/>
    <property type="molecule type" value="Genomic_DNA"/>
</dbReference>
<dbReference type="InterPro" id="IPR007412">
    <property type="entry name" value="FlgM"/>
</dbReference>
<keyword evidence="3" id="KW-0678">Repressor</keyword>
<accession>A0A7V9Z5V5</accession>
<gene>
    <name evidence="8" type="ORF">HNR31_001389</name>
</gene>